<feature type="transmembrane region" description="Helical" evidence="1">
    <location>
        <begin position="554"/>
        <end position="571"/>
    </location>
</feature>
<proteinExistence type="predicted"/>
<keyword evidence="1" id="KW-0812">Transmembrane</keyword>
<dbReference type="RefSeq" id="WP_182329548.1">
    <property type="nucleotide sequence ID" value="NZ_CP058555.1"/>
</dbReference>
<dbReference type="EMBL" id="CP058555">
    <property type="protein sequence ID" value="QMV68654.1"/>
    <property type="molecule type" value="Genomic_DNA"/>
</dbReference>
<dbReference type="PANTHER" id="PTHR35807:SF1">
    <property type="entry name" value="TRANSCRIPTIONAL REGULATOR REDD"/>
    <property type="match status" value="1"/>
</dbReference>
<keyword evidence="3" id="KW-1185">Reference proteome</keyword>
<dbReference type="InterPro" id="IPR051677">
    <property type="entry name" value="AfsR-DnrI-RedD_regulator"/>
</dbReference>
<keyword evidence="1" id="KW-0472">Membrane</keyword>
<name>A0A7G5E3S9_9SPHI</name>
<sequence>MKKKSRYLFLVLWFVLICQIGSAQYGLEFASHNMEADKRTSLQIGTKESISFQHKLSVSFDLSFLPLQQDYFGYIFRLITDDGVNIDLIYDRRLDQDKHFKLVVGEDFTPVSFNITALQLYYNWTPMRLELDMDKKELYFQVGTARYSYRLNKQFAPQFKLVFGANMMKNFQTMDVPPMRLKDIRIADNSKLKYYWPLDESSGTKSLDEQKKSAAEIGNPIWIKRQRSEWKTQSSFTLEGQASVAFDKNEETLFFVGNKRLMISKIGGSDLRSQEYADGKLLLVNGSQSLFDPIKKNVLNISIDQKIVAAYDSTSRTWNKQFDFPAVGTNYWLFNKYFNSSDTSIYMIGGYGHFKYKAGVLRYHLPTQSWDSIPFTGDEIFPHYLAGMGQGKDGVYLAGGYGSSTGDQMLNPRISNDFLKLDFKNRKSLKVYEFSSAFADMVWANSLVVEDSSGLFYGLIFPNNKFKTHLQLVAGSLKGTQYQFLGSSIPFDFHDIRSFADLYYAPKSKSFVAVTLFYDDKTDLTKATIYTLLAPPLPSEQGIMPLAKPMLLKYSLYALAVMGLSLLIWWYRKRGKQKKQAISVMETDKIGEPHLHAAPLKETEQDKSAQLVDLPQTKKVAEGFETRHGAGIYLFGGDLQIVDLAGKEITKKFSPLLKEMLLIFILYTVRWERGISSEKLTELFWSDKSQSSARNNRSVNIAKLNSLLEQLGDFRVTKKSGYWCIEPMDTVYIDYLRFSRMVSNKKHFTETEIRELLDIIDKGGFLFEVDYEWLDNFKSEMSILVLTTLGNFIENLNVQDNAELIIEICNKIFYFDEINEEAMVHKCRSLLQLGYHSLALQCYENFCQIYARLYGEAYPKSFKDCLD</sequence>
<dbReference type="AlphaFoldDB" id="A0A7G5E3S9"/>
<evidence type="ECO:0008006" key="4">
    <source>
        <dbReference type="Google" id="ProtNLM"/>
    </source>
</evidence>
<dbReference type="Proteomes" id="UP000515450">
    <property type="component" value="Chromosome"/>
</dbReference>
<dbReference type="InterPro" id="IPR015915">
    <property type="entry name" value="Kelch-typ_b-propeller"/>
</dbReference>
<gene>
    <name evidence="2" type="ORF">HS960_13780</name>
</gene>
<evidence type="ECO:0000256" key="1">
    <source>
        <dbReference type="SAM" id="Phobius"/>
    </source>
</evidence>
<dbReference type="GO" id="GO:0006355">
    <property type="term" value="P:regulation of DNA-templated transcription"/>
    <property type="evidence" value="ECO:0007669"/>
    <property type="project" value="TreeGrafter"/>
</dbReference>
<dbReference type="GO" id="GO:0003677">
    <property type="term" value="F:DNA binding"/>
    <property type="evidence" value="ECO:0007669"/>
    <property type="project" value="TreeGrafter"/>
</dbReference>
<evidence type="ECO:0000313" key="2">
    <source>
        <dbReference type="EMBL" id="QMV68654.1"/>
    </source>
</evidence>
<organism evidence="2 3">
    <name type="scientific">Sphingobacterium paramultivorum</name>
    <dbReference type="NCBI Taxonomy" id="2886510"/>
    <lineage>
        <taxon>Bacteria</taxon>
        <taxon>Pseudomonadati</taxon>
        <taxon>Bacteroidota</taxon>
        <taxon>Sphingobacteriia</taxon>
        <taxon>Sphingobacteriales</taxon>
        <taxon>Sphingobacteriaceae</taxon>
        <taxon>Sphingobacterium</taxon>
    </lineage>
</organism>
<reference evidence="2 3" key="1">
    <citation type="journal article" date="2020" name="G3 (Bethesda)">
        <title>CeMbio - The Caenorhabditis elegans Microbiome Resource.</title>
        <authorList>
            <person name="Dirksen P."/>
            <person name="Assie A."/>
            <person name="Zimmermann J."/>
            <person name="Zhang F."/>
            <person name="Tietje A.M."/>
            <person name="Marsh S.A."/>
            <person name="Felix M.A."/>
            <person name="Shapira M."/>
            <person name="Kaleta C."/>
            <person name="Schulenburg H."/>
            <person name="Samuel B."/>
        </authorList>
    </citation>
    <scope>NUCLEOTIDE SEQUENCE [LARGE SCALE GENOMIC DNA]</scope>
    <source>
        <strain evidence="2 3">BIGb0170</strain>
    </source>
</reference>
<dbReference type="SUPFAM" id="SSF117281">
    <property type="entry name" value="Kelch motif"/>
    <property type="match status" value="1"/>
</dbReference>
<dbReference type="PANTHER" id="PTHR35807">
    <property type="entry name" value="TRANSCRIPTIONAL REGULATOR REDD-RELATED"/>
    <property type="match status" value="1"/>
</dbReference>
<keyword evidence="1" id="KW-1133">Transmembrane helix</keyword>
<evidence type="ECO:0000313" key="3">
    <source>
        <dbReference type="Proteomes" id="UP000515450"/>
    </source>
</evidence>
<accession>A0A7G5E3S9</accession>
<protein>
    <recommendedName>
        <fullName evidence="4">Galactose oxidase</fullName>
    </recommendedName>
</protein>
<dbReference type="Gene3D" id="2.120.10.80">
    <property type="entry name" value="Kelch-type beta propeller"/>
    <property type="match status" value="1"/>
</dbReference>